<dbReference type="InterPro" id="IPR013901">
    <property type="entry name" value="Anthrone_oxy"/>
</dbReference>
<feature type="transmembrane region" description="Helical" evidence="1">
    <location>
        <begin position="86"/>
        <end position="107"/>
    </location>
</feature>
<dbReference type="EMBL" id="LLZU01000012">
    <property type="protein sequence ID" value="KRV49501.1"/>
    <property type="molecule type" value="Genomic_DNA"/>
</dbReference>
<keyword evidence="1" id="KW-0812">Transmembrane</keyword>
<keyword evidence="1" id="KW-0472">Membrane</keyword>
<evidence type="ECO:0000256" key="1">
    <source>
        <dbReference type="SAM" id="Phobius"/>
    </source>
</evidence>
<reference evidence="2 3" key="1">
    <citation type="submission" date="2015-10" db="EMBL/GenBank/DDBJ databases">
        <title>Draft genome sequence of pyrrolomycin-producing Streptomyces vitaminophilus.</title>
        <authorList>
            <person name="Graham D.E."/>
            <person name="Mahan K.M."/>
            <person name="Klingeman D.M."/>
            <person name="Hettich R.L."/>
            <person name="Parry R.J."/>
        </authorList>
    </citation>
    <scope>NUCLEOTIDE SEQUENCE [LARGE SCALE GENOMIC DNA]</scope>
    <source>
        <strain evidence="2 3">ATCC 31673</strain>
    </source>
</reference>
<dbReference type="AlphaFoldDB" id="A0A0T6LTR8"/>
<sequence length="161" mass="16216">MNGAVTDTLLLLGCVGSGAVGGVFFAFSSFVMPGLARLPEVQGSAAMRAVNVAAVRPAFLSVLMGTAVLDAVVVVLALLDVSASGSVPALLGGVLYLVGAVGVTAAANVPRNEALERSTADGAEADREWRAYLRGWTRWNHVRAVAGLGAAAALGAALIAR</sequence>
<evidence type="ECO:0000313" key="2">
    <source>
        <dbReference type="EMBL" id="KRV49501.1"/>
    </source>
</evidence>
<name>A0A0T6LTR8_WENVI</name>
<dbReference type="eggNOG" id="COG5500">
    <property type="taxonomic scope" value="Bacteria"/>
</dbReference>
<feature type="transmembrane region" description="Helical" evidence="1">
    <location>
        <begin position="58"/>
        <end position="79"/>
    </location>
</feature>
<keyword evidence="3" id="KW-1185">Reference proteome</keyword>
<evidence type="ECO:0008006" key="4">
    <source>
        <dbReference type="Google" id="ProtNLM"/>
    </source>
</evidence>
<gene>
    <name evidence="2" type="ORF">AQ490_20670</name>
</gene>
<evidence type="ECO:0000313" key="3">
    <source>
        <dbReference type="Proteomes" id="UP000050867"/>
    </source>
</evidence>
<accession>A0A0T6LTR8</accession>
<proteinExistence type="predicted"/>
<dbReference type="OrthoDB" id="428263at2"/>
<comment type="caution">
    <text evidence="2">The sequence shown here is derived from an EMBL/GenBank/DDBJ whole genome shotgun (WGS) entry which is preliminary data.</text>
</comment>
<dbReference type="RefSeq" id="WP_040911187.1">
    <property type="nucleotide sequence ID" value="NZ_LLZU01000012.1"/>
</dbReference>
<dbReference type="Proteomes" id="UP000050867">
    <property type="component" value="Unassembled WGS sequence"/>
</dbReference>
<keyword evidence="1" id="KW-1133">Transmembrane helix</keyword>
<organism evidence="2 3">
    <name type="scientific">Wenjunlia vitaminophila</name>
    <name type="common">Streptomyces vitaminophilus</name>
    <dbReference type="NCBI Taxonomy" id="76728"/>
    <lineage>
        <taxon>Bacteria</taxon>
        <taxon>Bacillati</taxon>
        <taxon>Actinomycetota</taxon>
        <taxon>Actinomycetes</taxon>
        <taxon>Kitasatosporales</taxon>
        <taxon>Streptomycetaceae</taxon>
        <taxon>Wenjunlia</taxon>
    </lineage>
</organism>
<dbReference type="Pfam" id="PF08592">
    <property type="entry name" value="Anthrone_oxy"/>
    <property type="match status" value="1"/>
</dbReference>
<dbReference type="STRING" id="76728.AQ490_20670"/>
<protein>
    <recommendedName>
        <fullName evidence="4">DUF1772 domain-containing protein</fullName>
    </recommendedName>
</protein>
<feature type="transmembrane region" description="Helical" evidence="1">
    <location>
        <begin position="142"/>
        <end position="160"/>
    </location>
</feature>
<feature type="transmembrane region" description="Helical" evidence="1">
    <location>
        <begin position="9"/>
        <end position="31"/>
    </location>
</feature>